<dbReference type="InterPro" id="IPR036291">
    <property type="entry name" value="NAD(P)-bd_dom_sf"/>
</dbReference>
<evidence type="ECO:0000259" key="3">
    <source>
        <dbReference type="SMART" id="SM00829"/>
    </source>
</evidence>
<dbReference type="InterPro" id="IPR020843">
    <property type="entry name" value="ER"/>
</dbReference>
<evidence type="ECO:0000313" key="4">
    <source>
        <dbReference type="EMBL" id="KEZ77622.1"/>
    </source>
</evidence>
<evidence type="ECO:0000256" key="1">
    <source>
        <dbReference type="ARBA" id="ARBA00022857"/>
    </source>
</evidence>
<proteinExistence type="predicted"/>
<dbReference type="InterPro" id="IPR014189">
    <property type="entry name" value="Quinone_OxRdtase_PIG3"/>
</dbReference>
<dbReference type="SUPFAM" id="SSF51735">
    <property type="entry name" value="NAD(P)-binding Rossmann-fold domains"/>
    <property type="match status" value="1"/>
</dbReference>
<dbReference type="Pfam" id="PF08240">
    <property type="entry name" value="ADH_N"/>
    <property type="match status" value="1"/>
</dbReference>
<dbReference type="EMBL" id="APNK01000010">
    <property type="protein sequence ID" value="KEZ77622.1"/>
    <property type="molecule type" value="Genomic_DNA"/>
</dbReference>
<dbReference type="CDD" id="cd05276">
    <property type="entry name" value="p53_inducible_oxidoreductase"/>
    <property type="match status" value="1"/>
</dbReference>
<keyword evidence="1" id="KW-0521">NADP</keyword>
<dbReference type="GO" id="GO:0016651">
    <property type="term" value="F:oxidoreductase activity, acting on NAD(P)H"/>
    <property type="evidence" value="ECO:0007669"/>
    <property type="project" value="TreeGrafter"/>
</dbReference>
<dbReference type="InterPro" id="IPR013154">
    <property type="entry name" value="ADH-like_N"/>
</dbReference>
<dbReference type="AlphaFoldDB" id="A0A084ILN8"/>
<dbReference type="PATRIC" id="fig|1304275.5.peg.1744"/>
<dbReference type="Proteomes" id="UP000028302">
    <property type="component" value="Unassembled WGS sequence"/>
</dbReference>
<keyword evidence="5" id="KW-1185">Reference proteome</keyword>
<dbReference type="SUPFAM" id="SSF50129">
    <property type="entry name" value="GroES-like"/>
    <property type="match status" value="1"/>
</dbReference>
<dbReference type="GO" id="GO:0070402">
    <property type="term" value="F:NADPH binding"/>
    <property type="evidence" value="ECO:0007669"/>
    <property type="project" value="TreeGrafter"/>
</dbReference>
<dbReference type="NCBIfam" id="TIGR02824">
    <property type="entry name" value="quinone_pig3"/>
    <property type="match status" value="1"/>
</dbReference>
<dbReference type="OrthoDB" id="9785812at2"/>
<dbReference type="PANTHER" id="PTHR48106:SF8">
    <property type="entry name" value="OS02G0805600 PROTEIN"/>
    <property type="match status" value="1"/>
</dbReference>
<sequence length="333" mass="35645">MRAWFIDDKDDSGTLVLHDIKAPKPGPDEVLVDVRAIGINRADILQRHGAYPPPAGFDPQRPGLEYAGEIAAVGKRVTGRKVGDAVMGLIGGGAYAEQIVVHERETMSLPAHYDYAYAAAVPEAFLTAYRGLFLEGGLAPGQWALVRGATSGVGVAALQLIAALGSRSIATSRAQERLDELAARFKSLGLGPAFDLGAVDGDNGVSERVRQQTGGAHVVLDFVGASALEDNLAALRDEGRQVQIGIMGGAKTELNMGTLLMRRLSLVAMTMRSLPLERRIGMARLFDDRLRPLFEAGRLRPMVDRSMDFAQANEAHAAMESGSHLGKIVLVRQ</sequence>
<name>A0A084ILN8_SALHC</name>
<evidence type="ECO:0000256" key="2">
    <source>
        <dbReference type="ARBA" id="ARBA00023002"/>
    </source>
</evidence>
<dbReference type="PANTHER" id="PTHR48106">
    <property type="entry name" value="QUINONE OXIDOREDUCTASE PIG3-RELATED"/>
    <property type="match status" value="1"/>
</dbReference>
<keyword evidence="2" id="KW-0560">Oxidoreductase</keyword>
<accession>A0A084ILN8</accession>
<feature type="domain" description="Enoyl reductase (ER)" evidence="3">
    <location>
        <begin position="10"/>
        <end position="330"/>
    </location>
</feature>
<dbReference type="RefSeq" id="WP_037336666.1">
    <property type="nucleotide sequence ID" value="NZ_APNK01000010.1"/>
</dbReference>
<evidence type="ECO:0000313" key="5">
    <source>
        <dbReference type="Proteomes" id="UP000028302"/>
    </source>
</evidence>
<gene>
    <name evidence="4" type="ORF">C41B8_08555</name>
</gene>
<dbReference type="eggNOG" id="COG0604">
    <property type="taxonomic scope" value="Bacteria"/>
</dbReference>
<dbReference type="STRING" id="1304275.C41B8_08555"/>
<dbReference type="Pfam" id="PF13602">
    <property type="entry name" value="ADH_zinc_N_2"/>
    <property type="match status" value="1"/>
</dbReference>
<protein>
    <submittedName>
        <fullName evidence="4">Quinone oxidureductase</fullName>
    </submittedName>
</protein>
<dbReference type="InterPro" id="IPR011032">
    <property type="entry name" value="GroES-like_sf"/>
</dbReference>
<reference evidence="4 5" key="1">
    <citation type="submission" date="2013-03" db="EMBL/GenBank/DDBJ databases">
        <title>Salinisphaera hydrothermalis C41B8 Genome Sequencing.</title>
        <authorList>
            <person name="Li C."/>
            <person name="Lai Q."/>
            <person name="Shao Z."/>
        </authorList>
    </citation>
    <scope>NUCLEOTIDE SEQUENCE [LARGE SCALE GENOMIC DNA]</scope>
    <source>
        <strain evidence="4 5">C41B8</strain>
    </source>
</reference>
<dbReference type="Gene3D" id="3.90.180.10">
    <property type="entry name" value="Medium-chain alcohol dehydrogenases, catalytic domain"/>
    <property type="match status" value="1"/>
</dbReference>
<dbReference type="SMART" id="SM00829">
    <property type="entry name" value="PKS_ER"/>
    <property type="match status" value="1"/>
</dbReference>
<dbReference type="Gene3D" id="3.40.50.720">
    <property type="entry name" value="NAD(P)-binding Rossmann-like Domain"/>
    <property type="match status" value="1"/>
</dbReference>
<comment type="caution">
    <text evidence="4">The sequence shown here is derived from an EMBL/GenBank/DDBJ whole genome shotgun (WGS) entry which is preliminary data.</text>
</comment>
<organism evidence="4 5">
    <name type="scientific">Salinisphaera hydrothermalis (strain C41B8)</name>
    <dbReference type="NCBI Taxonomy" id="1304275"/>
    <lineage>
        <taxon>Bacteria</taxon>
        <taxon>Pseudomonadati</taxon>
        <taxon>Pseudomonadota</taxon>
        <taxon>Gammaproteobacteria</taxon>
        <taxon>Salinisphaerales</taxon>
        <taxon>Salinisphaeraceae</taxon>
        <taxon>Salinisphaera</taxon>
    </lineage>
</organism>